<dbReference type="AlphaFoldDB" id="A7NHT5"/>
<dbReference type="KEGG" id="rca:Rcas_0917"/>
<dbReference type="Pfam" id="PF16363">
    <property type="entry name" value="GDP_Man_Dehyd"/>
    <property type="match status" value="1"/>
</dbReference>
<reference evidence="2 3" key="1">
    <citation type="submission" date="2007-08" db="EMBL/GenBank/DDBJ databases">
        <title>Complete sequence of Roseiflexus castenholzii DSM 13941.</title>
        <authorList>
            <consortium name="US DOE Joint Genome Institute"/>
            <person name="Copeland A."/>
            <person name="Lucas S."/>
            <person name="Lapidus A."/>
            <person name="Barry K."/>
            <person name="Glavina del Rio T."/>
            <person name="Dalin E."/>
            <person name="Tice H."/>
            <person name="Pitluck S."/>
            <person name="Thompson L.S."/>
            <person name="Brettin T."/>
            <person name="Bruce D."/>
            <person name="Detter J.C."/>
            <person name="Han C."/>
            <person name="Tapia R."/>
            <person name="Schmutz J."/>
            <person name="Larimer F."/>
            <person name="Land M."/>
            <person name="Hauser L."/>
            <person name="Kyrpides N."/>
            <person name="Mikhailova N."/>
            <person name="Bryant D.A."/>
            <person name="Hanada S."/>
            <person name="Tsukatani Y."/>
            <person name="Richardson P."/>
        </authorList>
    </citation>
    <scope>NUCLEOTIDE SEQUENCE [LARGE SCALE GENOMIC DNA]</scope>
    <source>
        <strain evidence="3">DSM 13941 / HLO8</strain>
    </source>
</reference>
<protein>
    <submittedName>
        <fullName evidence="2">NAD-dependent epimerase/dehydratase</fullName>
    </submittedName>
</protein>
<dbReference type="InterPro" id="IPR016040">
    <property type="entry name" value="NAD(P)-bd_dom"/>
</dbReference>
<feature type="domain" description="NAD(P)-binding" evidence="1">
    <location>
        <begin position="17"/>
        <end position="321"/>
    </location>
</feature>
<dbReference type="PANTHER" id="PTHR43000">
    <property type="entry name" value="DTDP-D-GLUCOSE 4,6-DEHYDRATASE-RELATED"/>
    <property type="match status" value="1"/>
</dbReference>
<dbReference type="Gene3D" id="3.90.25.10">
    <property type="entry name" value="UDP-galactose 4-epimerase, domain 1"/>
    <property type="match status" value="1"/>
</dbReference>
<evidence type="ECO:0000313" key="2">
    <source>
        <dbReference type="EMBL" id="ABU57032.1"/>
    </source>
</evidence>
<evidence type="ECO:0000259" key="1">
    <source>
        <dbReference type="Pfam" id="PF16363"/>
    </source>
</evidence>
<dbReference type="eggNOG" id="COG1089">
    <property type="taxonomic scope" value="Bacteria"/>
</dbReference>
<dbReference type="CDD" id="cd05260">
    <property type="entry name" value="GDP_MD_SDR_e"/>
    <property type="match status" value="1"/>
</dbReference>
<evidence type="ECO:0000313" key="3">
    <source>
        <dbReference type="Proteomes" id="UP000000263"/>
    </source>
</evidence>
<dbReference type="STRING" id="383372.Rcas_0917"/>
<dbReference type="Proteomes" id="UP000000263">
    <property type="component" value="Chromosome"/>
</dbReference>
<dbReference type="InterPro" id="IPR036291">
    <property type="entry name" value="NAD(P)-bd_dom_sf"/>
</dbReference>
<gene>
    <name evidence="2" type="ordered locus">Rcas_0917</name>
</gene>
<sequence>MVQYHGQAYGGEFVRVFITGITGPVGSALADYLVALPGVEVHAFKRWRSDTRPIAHLAGRITLHEGDIEDPYSVMRAVERAAPDRVYHLAAQSYPSESWDAPIVTMRTNVEGTINVLEAVRRHAPRARVHLAGTSAEYGWVQPEDTPIPETHPTRPLSPYGVSKVAAGLSGLQYAANYGMHVVVTRSFNHVGPHQGDRCAIQTFCRQMALIEYDRQEPVIYVGNLEARRDFTHTRDVARALWLLLDHGAPGEIYNLCSGVATRIGDIVAMVQQHGRVPTEVRVDPARLRPSDEPLLVGDNTKLRQTTGWQPQITVPMIVEELMAYWRERLASGG</sequence>
<organism evidence="2 3">
    <name type="scientific">Roseiflexus castenholzii (strain DSM 13941 / HLO8)</name>
    <dbReference type="NCBI Taxonomy" id="383372"/>
    <lineage>
        <taxon>Bacteria</taxon>
        <taxon>Bacillati</taxon>
        <taxon>Chloroflexota</taxon>
        <taxon>Chloroflexia</taxon>
        <taxon>Chloroflexales</taxon>
        <taxon>Roseiflexineae</taxon>
        <taxon>Roseiflexaceae</taxon>
        <taxon>Roseiflexus</taxon>
    </lineage>
</organism>
<dbReference type="EMBL" id="CP000804">
    <property type="protein sequence ID" value="ABU57032.1"/>
    <property type="molecule type" value="Genomic_DNA"/>
</dbReference>
<accession>A7NHT5</accession>
<dbReference type="SUPFAM" id="SSF51735">
    <property type="entry name" value="NAD(P)-binding Rossmann-fold domains"/>
    <property type="match status" value="1"/>
</dbReference>
<proteinExistence type="predicted"/>
<name>A7NHT5_ROSCS</name>
<keyword evidence="3" id="KW-1185">Reference proteome</keyword>
<dbReference type="HOGENOM" id="CLU_007383_1_7_0"/>
<dbReference type="Gene3D" id="3.40.50.720">
    <property type="entry name" value="NAD(P)-binding Rossmann-like Domain"/>
    <property type="match status" value="1"/>
</dbReference>